<keyword evidence="2" id="KW-1185">Reference proteome</keyword>
<gene>
    <name evidence="1" type="ORF">Mic7113_3475</name>
</gene>
<organism evidence="1 2">
    <name type="scientific">Allocoleopsis franciscana PCC 7113</name>
    <dbReference type="NCBI Taxonomy" id="1173027"/>
    <lineage>
        <taxon>Bacteria</taxon>
        <taxon>Bacillati</taxon>
        <taxon>Cyanobacteriota</taxon>
        <taxon>Cyanophyceae</taxon>
        <taxon>Coleofasciculales</taxon>
        <taxon>Coleofasciculaceae</taxon>
        <taxon>Allocoleopsis</taxon>
        <taxon>Allocoleopsis franciscana</taxon>
    </lineage>
</organism>
<name>K9WG85_9CYAN</name>
<reference evidence="1 2" key="1">
    <citation type="submission" date="2012-06" db="EMBL/GenBank/DDBJ databases">
        <title>Finished chromosome of genome of Microcoleus sp. PCC 7113.</title>
        <authorList>
            <consortium name="US DOE Joint Genome Institute"/>
            <person name="Gugger M."/>
            <person name="Coursin T."/>
            <person name="Rippka R."/>
            <person name="Tandeau De Marsac N."/>
            <person name="Huntemann M."/>
            <person name="Wei C.-L."/>
            <person name="Han J."/>
            <person name="Detter J.C."/>
            <person name="Han C."/>
            <person name="Tapia R."/>
            <person name="Chen A."/>
            <person name="Kyrpides N."/>
            <person name="Mavromatis K."/>
            <person name="Markowitz V."/>
            <person name="Szeto E."/>
            <person name="Ivanova N."/>
            <person name="Pagani I."/>
            <person name="Pati A."/>
            <person name="Goodwin L."/>
            <person name="Nordberg H.P."/>
            <person name="Cantor M.N."/>
            <person name="Hua S.X."/>
            <person name="Woyke T."/>
            <person name="Kerfeld C.A."/>
        </authorList>
    </citation>
    <scope>NUCLEOTIDE SEQUENCE [LARGE SCALE GENOMIC DNA]</scope>
    <source>
        <strain evidence="1 2">PCC 7113</strain>
    </source>
</reference>
<proteinExistence type="predicted"/>
<dbReference type="eggNOG" id="ENOG5032X4I">
    <property type="taxonomic scope" value="Bacteria"/>
</dbReference>
<evidence type="ECO:0000313" key="1">
    <source>
        <dbReference type="EMBL" id="AFZ19203.1"/>
    </source>
</evidence>
<dbReference type="KEGG" id="mic:Mic7113_3475"/>
<protein>
    <submittedName>
        <fullName evidence="1">Uncharacterized protein</fullName>
    </submittedName>
</protein>
<accession>K9WG85</accession>
<dbReference type="RefSeq" id="WP_015183345.1">
    <property type="nucleotide sequence ID" value="NC_019738.1"/>
</dbReference>
<evidence type="ECO:0000313" key="2">
    <source>
        <dbReference type="Proteomes" id="UP000010471"/>
    </source>
</evidence>
<dbReference type="EMBL" id="CP003630">
    <property type="protein sequence ID" value="AFZ19203.1"/>
    <property type="molecule type" value="Genomic_DNA"/>
</dbReference>
<dbReference type="Proteomes" id="UP000010471">
    <property type="component" value="Chromosome"/>
</dbReference>
<dbReference type="AlphaFoldDB" id="K9WG85"/>
<dbReference type="OrthoDB" id="469179at2"/>
<dbReference type="STRING" id="1173027.Mic7113_3475"/>
<dbReference type="HOGENOM" id="CLU_1893810_0_0_3"/>
<sequence>MLASSSVQIHIAALSLMLLLASRKQEEANGSQEEEVRLIPPVSVQKEAQLGIQLYEKYGGREKFRLPQALAQASPLTLKDIDEILDFFENNEFDHKAPGWRNPAHPSIEWIRWLLMGGYIANNWAQTVKRITTAVIETPSSDI</sequence>